<comment type="cofactor">
    <cofactor evidence="15">
        <name>Mg(2+)</name>
        <dbReference type="ChEBI" id="CHEBI:18420"/>
    </cofactor>
    <text evidence="15">Binds 1 Mg(2+) ion per subunit.</text>
</comment>
<dbReference type="RefSeq" id="WP_200829615.1">
    <property type="nucleotide sequence ID" value="NZ_BHYL01000030.1"/>
</dbReference>
<dbReference type="Gene3D" id="1.10.486.10">
    <property type="entry name" value="PCRA, domain 4"/>
    <property type="match status" value="1"/>
</dbReference>
<feature type="region of interest" description="Disordered" evidence="17">
    <location>
        <begin position="930"/>
        <end position="957"/>
    </location>
</feature>
<feature type="compositionally biased region" description="Low complexity" evidence="17">
    <location>
        <begin position="1131"/>
        <end position="1151"/>
    </location>
</feature>
<evidence type="ECO:0000256" key="3">
    <source>
        <dbReference type="ARBA" id="ARBA00022741"/>
    </source>
</evidence>
<feature type="binding site" evidence="16">
    <location>
        <begin position="20"/>
        <end position="27"/>
    </location>
    <ligand>
        <name>ATP</name>
        <dbReference type="ChEBI" id="CHEBI:30616"/>
    </ligand>
</feature>
<dbReference type="Proteomes" id="UP000288246">
    <property type="component" value="Unassembled WGS sequence"/>
</dbReference>
<keyword evidence="7 15" id="KW-0269">Exonuclease</keyword>
<evidence type="ECO:0000313" key="21">
    <source>
        <dbReference type="Proteomes" id="UP000288246"/>
    </source>
</evidence>
<dbReference type="InterPro" id="IPR000212">
    <property type="entry name" value="DNA_helicase_UvrD/REP"/>
</dbReference>
<evidence type="ECO:0000256" key="12">
    <source>
        <dbReference type="ARBA" id="ARBA00023235"/>
    </source>
</evidence>
<dbReference type="Gene3D" id="3.90.320.10">
    <property type="match status" value="1"/>
</dbReference>
<name>A0A401UW24_9CELL</name>
<evidence type="ECO:0000256" key="16">
    <source>
        <dbReference type="PROSITE-ProRule" id="PRU00560"/>
    </source>
</evidence>
<comment type="catalytic activity">
    <reaction evidence="15">
        <text>Exonucleolytic cleavage (in the presence of ATP) in either 5'- to 3'- or 3'- to 5'-direction to yield 5'-phosphooligonucleotides.</text>
        <dbReference type="EC" id="3.1.11.5"/>
    </reaction>
</comment>
<reference evidence="20 21" key="1">
    <citation type="submission" date="2018-11" db="EMBL/GenBank/DDBJ databases">
        <title>Draft genome sequence of Cellulomonas takizawaensis strain TKZ-21.</title>
        <authorList>
            <person name="Yamamura H."/>
            <person name="Hayashi T."/>
            <person name="Hamada M."/>
            <person name="Serisawa Y."/>
            <person name="Matsuyama K."/>
            <person name="Nakagawa Y."/>
            <person name="Otoguro M."/>
            <person name="Yanagida F."/>
            <person name="Hayakawa M."/>
        </authorList>
    </citation>
    <scope>NUCLEOTIDE SEQUENCE [LARGE SCALE GENOMIC DNA]</scope>
    <source>
        <strain evidence="20 21">TKZ-21</strain>
    </source>
</reference>
<comment type="miscellaneous">
    <text evidence="15">In the RecBCD complex, RecB has a slow 3'-5' helicase, an exonuclease activity and loads RecA onto ssDNA, RecD has a fast 5'-3' helicase activity, while RecC stimulates the ATPase and processivity of the RecB helicase and contributes to recognition of the Chi site.</text>
</comment>
<comment type="catalytic activity">
    <reaction evidence="13 15">
        <text>Couples ATP hydrolysis with the unwinding of duplex DNA by translocating in the 3'-5' direction.</text>
        <dbReference type="EC" id="5.6.2.4"/>
    </reaction>
</comment>
<proteinExistence type="inferred from homology"/>
<dbReference type="EMBL" id="BHYL01000030">
    <property type="protein sequence ID" value="GCD18800.1"/>
    <property type="molecule type" value="Genomic_DNA"/>
</dbReference>
<accession>A0A401UW24</accession>
<feature type="domain" description="UvrD-like helicase ATP-binding" evidence="18">
    <location>
        <begin position="1"/>
        <end position="327"/>
    </location>
</feature>
<dbReference type="SUPFAM" id="SSF52540">
    <property type="entry name" value="P-loop containing nucleoside triphosphate hydrolases"/>
    <property type="match status" value="1"/>
</dbReference>
<dbReference type="PANTHER" id="PTHR11070">
    <property type="entry name" value="UVRD / RECB / PCRA DNA HELICASE FAMILY MEMBER"/>
    <property type="match status" value="1"/>
</dbReference>
<comment type="similarity">
    <text evidence="15">Belongs to the helicase family. UvrD subfamily.</text>
</comment>
<keyword evidence="10 15" id="KW-0238">DNA-binding</keyword>
<keyword evidence="21" id="KW-1185">Reference proteome</keyword>
<evidence type="ECO:0000256" key="8">
    <source>
        <dbReference type="ARBA" id="ARBA00022840"/>
    </source>
</evidence>
<dbReference type="PROSITE" id="PS51217">
    <property type="entry name" value="UVRD_HELICASE_CTER"/>
    <property type="match status" value="1"/>
</dbReference>
<dbReference type="InterPro" id="IPR027417">
    <property type="entry name" value="P-loop_NTPase"/>
</dbReference>
<organism evidence="20 21">
    <name type="scientific">Cellulomonas algicola</name>
    <dbReference type="NCBI Taxonomy" id="2071633"/>
    <lineage>
        <taxon>Bacteria</taxon>
        <taxon>Bacillati</taxon>
        <taxon>Actinomycetota</taxon>
        <taxon>Actinomycetes</taxon>
        <taxon>Micrococcales</taxon>
        <taxon>Cellulomonadaceae</taxon>
        <taxon>Cellulomonas</taxon>
    </lineage>
</organism>
<feature type="region of interest" description="Disordered" evidence="17">
    <location>
        <begin position="795"/>
        <end position="816"/>
    </location>
</feature>
<dbReference type="Pfam" id="PF12705">
    <property type="entry name" value="PDDEXK_1"/>
    <property type="match status" value="1"/>
</dbReference>
<evidence type="ECO:0000256" key="7">
    <source>
        <dbReference type="ARBA" id="ARBA00022839"/>
    </source>
</evidence>
<comment type="function">
    <text evidence="15">A helicase/nuclease that prepares dsDNA breaks (DSB) for recombinational DNA repair. Binds to DSBs and unwinds DNA via a highly rapid and processive ATP-dependent bidirectional helicase activity. Unwinds dsDNA until it encounters a Chi (crossover hotspot instigator) sequence from the 3' direction. Cuts ssDNA a few nucleotides 3' to the Chi site. The properties and activities of the enzyme are changed at Chi. The Chi-altered holoenzyme produces a long 3'-ssDNA overhang and facilitates RecA-binding to the ssDNA for homologous DNA recombination and repair. Holoenzyme degrades any linearized DNA that is unable to undergo homologous recombination. In the holoenzyme this subunit contributes ATPase, 3'-5' helicase, exonuclease activity and loads RecA onto ssDNA.</text>
</comment>
<feature type="active site" description="For nuclease activity" evidence="15">
    <location>
        <position position="1019"/>
    </location>
</feature>
<comment type="catalytic activity">
    <reaction evidence="14 15">
        <text>ATP + H2O = ADP + phosphate + H(+)</text>
        <dbReference type="Rhea" id="RHEA:13065"/>
        <dbReference type="ChEBI" id="CHEBI:15377"/>
        <dbReference type="ChEBI" id="CHEBI:15378"/>
        <dbReference type="ChEBI" id="CHEBI:30616"/>
        <dbReference type="ChEBI" id="CHEBI:43474"/>
        <dbReference type="ChEBI" id="CHEBI:456216"/>
        <dbReference type="EC" id="5.6.2.4"/>
    </reaction>
</comment>
<dbReference type="InterPro" id="IPR004586">
    <property type="entry name" value="RecB"/>
</dbReference>
<feature type="binding site" evidence="15">
    <location>
        <position position="1019"/>
    </location>
    <ligand>
        <name>Mg(2+)</name>
        <dbReference type="ChEBI" id="CHEBI:18420"/>
    </ligand>
</feature>
<keyword evidence="3 15" id="KW-0547">Nucleotide-binding</keyword>
<dbReference type="EC" id="5.6.2.4" evidence="15"/>
<evidence type="ECO:0000256" key="14">
    <source>
        <dbReference type="ARBA" id="ARBA00048988"/>
    </source>
</evidence>
<evidence type="ECO:0000259" key="18">
    <source>
        <dbReference type="PROSITE" id="PS51198"/>
    </source>
</evidence>
<evidence type="ECO:0000256" key="10">
    <source>
        <dbReference type="ARBA" id="ARBA00023125"/>
    </source>
</evidence>
<protein>
    <recommendedName>
        <fullName evidence="15">RecBCD enzyme subunit RecB</fullName>
        <ecNumber evidence="15">3.1.11.5</ecNumber>
        <ecNumber evidence="15">5.6.2.4</ecNumber>
    </recommendedName>
    <alternativeName>
        <fullName evidence="15">DNA 3'-5' helicase subunit RecB</fullName>
    </alternativeName>
    <alternativeName>
        <fullName evidence="15">Exonuclease V subunit RecB</fullName>
        <shortName evidence="15">ExoV subunit RecB</shortName>
    </alternativeName>
    <alternativeName>
        <fullName evidence="15">Helicase/nuclease RecBCD subunit RecB</fullName>
    </alternativeName>
</protein>
<keyword evidence="11 15" id="KW-0234">DNA repair</keyword>
<comment type="caution">
    <text evidence="20">The sequence shown here is derived from an EMBL/GenBank/DDBJ whole genome shotgun (WGS) entry which is preliminary data.</text>
</comment>
<keyword evidence="8 15" id="KW-0067">ATP-binding</keyword>
<feature type="region of interest" description="Nuclease activity, interacts with RecD and RecA" evidence="15">
    <location>
        <begin position="783"/>
        <end position="1168"/>
    </location>
</feature>
<dbReference type="CDD" id="cd22352">
    <property type="entry name" value="RecB_C-like"/>
    <property type="match status" value="1"/>
</dbReference>
<comment type="domain">
    <text evidence="15">The N-terminal DNA-binding domain is a ssDNA-dependent ATPase and has ATP-dependent 3'-5' helicase function. This domain interacts with RecC.</text>
</comment>
<dbReference type="InterPro" id="IPR011604">
    <property type="entry name" value="PDDEXK-like_dom_sf"/>
</dbReference>
<evidence type="ECO:0000256" key="11">
    <source>
        <dbReference type="ARBA" id="ARBA00023204"/>
    </source>
</evidence>
<dbReference type="GO" id="GO:0005524">
    <property type="term" value="F:ATP binding"/>
    <property type="evidence" value="ECO:0007669"/>
    <property type="project" value="UniProtKB-UniRule"/>
</dbReference>
<dbReference type="Pfam" id="PF13361">
    <property type="entry name" value="UvrD_C"/>
    <property type="match status" value="1"/>
</dbReference>
<dbReference type="GO" id="GO:0009338">
    <property type="term" value="C:exodeoxyribonuclease V complex"/>
    <property type="evidence" value="ECO:0007669"/>
    <property type="project" value="TreeGrafter"/>
</dbReference>
<dbReference type="InterPro" id="IPR014017">
    <property type="entry name" value="DNA_helicase_UvrD-like_C"/>
</dbReference>
<evidence type="ECO:0000256" key="17">
    <source>
        <dbReference type="SAM" id="MobiDB-lite"/>
    </source>
</evidence>
<feature type="binding site" evidence="15">
    <location>
        <position position="1002"/>
    </location>
    <ligand>
        <name>Mg(2+)</name>
        <dbReference type="ChEBI" id="CHEBI:18420"/>
    </ligand>
</feature>
<dbReference type="EC" id="3.1.11.5" evidence="15"/>
<keyword evidence="9 15" id="KW-0460">Magnesium</keyword>
<keyword evidence="6 15" id="KW-0347">Helicase</keyword>
<dbReference type="GO" id="GO:0000287">
    <property type="term" value="F:magnesium ion binding"/>
    <property type="evidence" value="ECO:0007669"/>
    <property type="project" value="UniProtKB-UniRule"/>
</dbReference>
<comment type="domain">
    <text evidence="15">The C-terminal domain has nuclease activity and interacts with RecD. It interacts with RecA, facilitating its loading onto ssDNA.</text>
</comment>
<dbReference type="GO" id="GO:0008854">
    <property type="term" value="F:exodeoxyribonuclease V activity"/>
    <property type="evidence" value="ECO:0007669"/>
    <property type="project" value="UniProtKB-EC"/>
</dbReference>
<feature type="binding site" evidence="15">
    <location>
        <position position="854"/>
    </location>
    <ligand>
        <name>Mg(2+)</name>
        <dbReference type="ChEBI" id="CHEBI:18420"/>
    </ligand>
</feature>
<dbReference type="HAMAP" id="MF_01485">
    <property type="entry name" value="RecB"/>
    <property type="match status" value="1"/>
</dbReference>
<dbReference type="AlphaFoldDB" id="A0A401UW24"/>
<dbReference type="InterPro" id="IPR014016">
    <property type="entry name" value="UvrD-like_ATP-bd"/>
</dbReference>
<evidence type="ECO:0000256" key="1">
    <source>
        <dbReference type="ARBA" id="ARBA00022722"/>
    </source>
</evidence>
<evidence type="ECO:0000256" key="4">
    <source>
        <dbReference type="ARBA" id="ARBA00022763"/>
    </source>
</evidence>
<dbReference type="GO" id="GO:0043138">
    <property type="term" value="F:3'-5' DNA helicase activity"/>
    <property type="evidence" value="ECO:0007669"/>
    <property type="project" value="UniProtKB-UniRule"/>
</dbReference>
<gene>
    <name evidence="15 20" type="primary">recB</name>
    <name evidence="20" type="ORF">CTKZ_03620</name>
</gene>
<sequence>MSRLFDVCGPLPTGTVVLEASAGTGKTTTIASLAARYVAEGVARLPELMLVTFGRAATAELRDRVRGRLVEVERALRDPAAAASGDEVVRHLATTDPAELALRRSRLTRALSEVDAATITTTHGFCQQMLAVLGTVGDVDHDATLLPDVADLEAEVVDDLYLRKYAGDESAVLDVATARTVARAAVSDHAATLQPDDASPGSAAQHRYGLARAVRDELGRRKRARRVVDYDDLLVLLRDALAHPVTGPAAVERVRGRYRVVMVDEFQDTDPVQWDILRLAFHGSRTLVLIGDPKQAIYAFRGADVATYLRAAQTGDAQTLGRNWRTDGPVIDGLAPILRGAALGDPRIVVHPVTAARTGRRLEGGPPVVLRQVTRDAVGATPGKQPAVGKVRELVYRDVAAQVVRTLERTRLTDGPDLPARPVRPADVAVLVRTNAEALAVHGAVVGAGVPAVISGLASVFGSASATDWLTLLTALTRLADSRTVAAAALTPFVGWEATRLALASDDDLDALADLVRGWAHVLDEHGVAALLEATAAAGLRERLLRGPDGERRLTDQRHVAEALHEAALEGGLGASALTEWLRARIDEAAVDYAEERSRRLETDSAAVQVITVHASKGLQFPVVLVPFAWNRWSPRSPEILRFHQDDERVLHVGGPGSPGYSEALARHEADECGEDLRLAYVALTRAHSQVVVWWAPSVNSSTSALSRLLLAPRDAHGTPAARVTVPNDAAAGARFAALADASDGTLVHEVVDRAPDAVRWHPTLPPAADLGVAVLGREVDLGWRRTSYSGLTAHAHHAGVGDEPENPGIQDEPDDDTAAAVAAGTLDLDAALRGVPSTMADLPGGTAFGTLTHAVLEHVDTHAADLRAEVVEACRATGLATPLGVAPEVLADALLPALHTPLGPLAGGRTLADVAPADRLAELEFELPLAGGDQPTDPEGEAADRRVREAAEGRPAGSLRDVADLLRRHLPSDDPFAGYADRLDGDLAATRLRGYLTGSIDAVLRVPDGDGHRYLVVDYKTNRLAPHDEPLTTWHYRPEALVRAMTDSHYPLQLLLYSVALHRYLRWRLPGYSPDRHLGGGLYLFVRGMVGASTPVVDGVPTGVMSWRPPPALVVALSDLLAHGPTPHGTASRSTASPSTPSESTVSQTTASYARTSDAHGPGAGAS</sequence>
<keyword evidence="5 15" id="KW-0378">Hydrolase</keyword>
<dbReference type="GO" id="GO:0003677">
    <property type="term" value="F:DNA binding"/>
    <property type="evidence" value="ECO:0007669"/>
    <property type="project" value="UniProtKB-UniRule"/>
</dbReference>
<evidence type="ECO:0000256" key="2">
    <source>
        <dbReference type="ARBA" id="ARBA00022723"/>
    </source>
</evidence>
<dbReference type="Pfam" id="PF00580">
    <property type="entry name" value="UvrD-helicase"/>
    <property type="match status" value="1"/>
</dbReference>
<dbReference type="GO" id="GO:0000724">
    <property type="term" value="P:double-strand break repair via homologous recombination"/>
    <property type="evidence" value="ECO:0007669"/>
    <property type="project" value="UniProtKB-UniRule"/>
</dbReference>
<dbReference type="GO" id="GO:0005829">
    <property type="term" value="C:cytosol"/>
    <property type="evidence" value="ECO:0007669"/>
    <property type="project" value="TreeGrafter"/>
</dbReference>
<keyword evidence="12 15" id="KW-0413">Isomerase</keyword>
<dbReference type="SUPFAM" id="SSF52980">
    <property type="entry name" value="Restriction endonuclease-like"/>
    <property type="match status" value="1"/>
</dbReference>
<dbReference type="Gene3D" id="3.40.50.300">
    <property type="entry name" value="P-loop containing nucleotide triphosphate hydrolases"/>
    <property type="match status" value="2"/>
</dbReference>
<dbReference type="PROSITE" id="PS51198">
    <property type="entry name" value="UVRD_HELICASE_ATP_BIND"/>
    <property type="match status" value="1"/>
</dbReference>
<evidence type="ECO:0000256" key="6">
    <source>
        <dbReference type="ARBA" id="ARBA00022806"/>
    </source>
</evidence>
<evidence type="ECO:0000313" key="20">
    <source>
        <dbReference type="EMBL" id="GCD18800.1"/>
    </source>
</evidence>
<dbReference type="CDD" id="cd17932">
    <property type="entry name" value="DEXQc_UvrD"/>
    <property type="match status" value="1"/>
</dbReference>
<evidence type="ECO:0000256" key="15">
    <source>
        <dbReference type="HAMAP-Rule" id="MF_01485"/>
    </source>
</evidence>
<comment type="subunit">
    <text evidence="15">Heterotrimer of RecB, RecC and RecD. All subunits contribute to DNA-binding. Interacts with RecA.</text>
</comment>
<feature type="region of interest" description="DNA-binding and helicase activity, interacts with RecC" evidence="15">
    <location>
        <begin position="1"/>
        <end position="732"/>
    </location>
</feature>
<dbReference type="PANTHER" id="PTHR11070:SF23">
    <property type="entry name" value="RECBCD ENZYME SUBUNIT RECB"/>
    <property type="match status" value="1"/>
</dbReference>
<keyword evidence="4 15" id="KW-0227">DNA damage</keyword>
<evidence type="ECO:0000256" key="5">
    <source>
        <dbReference type="ARBA" id="ARBA00022801"/>
    </source>
</evidence>
<dbReference type="GO" id="GO:0016887">
    <property type="term" value="F:ATP hydrolysis activity"/>
    <property type="evidence" value="ECO:0007669"/>
    <property type="project" value="RHEA"/>
</dbReference>
<evidence type="ECO:0000256" key="9">
    <source>
        <dbReference type="ARBA" id="ARBA00022842"/>
    </source>
</evidence>
<dbReference type="InterPro" id="IPR011335">
    <property type="entry name" value="Restrct_endonuc-II-like"/>
</dbReference>
<feature type="compositionally biased region" description="Basic and acidic residues" evidence="17">
    <location>
        <begin position="943"/>
        <end position="953"/>
    </location>
</feature>
<feature type="region of interest" description="Disordered" evidence="17">
    <location>
        <begin position="1125"/>
        <end position="1168"/>
    </location>
</feature>
<keyword evidence="1 15" id="KW-0540">Nuclease</keyword>
<evidence type="ECO:0000259" key="19">
    <source>
        <dbReference type="PROSITE" id="PS51217"/>
    </source>
</evidence>
<dbReference type="InterPro" id="IPR038726">
    <property type="entry name" value="PDDEXK_AddAB-type"/>
</dbReference>
<evidence type="ECO:0000256" key="13">
    <source>
        <dbReference type="ARBA" id="ARBA00034617"/>
    </source>
</evidence>
<feature type="domain" description="UvrD-like helicase C-terminal" evidence="19">
    <location>
        <begin position="359"/>
        <end position="618"/>
    </location>
</feature>
<keyword evidence="2 15" id="KW-0479">Metal-binding</keyword>